<comment type="caution">
    <text evidence="14">The sequence shown here is derived from an EMBL/GenBank/DDBJ whole genome shotgun (WGS) entry which is preliminary data.</text>
</comment>
<evidence type="ECO:0000256" key="9">
    <source>
        <dbReference type="ARBA" id="ARBA00029514"/>
    </source>
</evidence>
<dbReference type="EMBL" id="JBHUMF010000031">
    <property type="protein sequence ID" value="MFD2682178.1"/>
    <property type="molecule type" value="Genomic_DNA"/>
</dbReference>
<dbReference type="PIRSF" id="PIRSF000857">
    <property type="entry name" value="PAPS_reductase"/>
    <property type="match status" value="1"/>
</dbReference>
<evidence type="ECO:0000256" key="3">
    <source>
        <dbReference type="ARBA" id="ARBA00023002"/>
    </source>
</evidence>
<evidence type="ECO:0000256" key="4">
    <source>
        <dbReference type="ARBA" id="ARBA00023004"/>
    </source>
</evidence>
<dbReference type="HAMAP" id="MF_00063">
    <property type="entry name" value="CysH"/>
    <property type="match status" value="1"/>
</dbReference>
<dbReference type="Proteomes" id="UP001597506">
    <property type="component" value="Unassembled WGS sequence"/>
</dbReference>
<evidence type="ECO:0000256" key="10">
    <source>
        <dbReference type="ARBA" id="ARBA00030894"/>
    </source>
</evidence>
<dbReference type="PANTHER" id="PTHR46509">
    <property type="entry name" value="PHOSPHOADENOSINE PHOSPHOSULFATE REDUCTASE"/>
    <property type="match status" value="1"/>
</dbReference>
<dbReference type="InterPro" id="IPR002500">
    <property type="entry name" value="PAPS_reduct_dom"/>
</dbReference>
<gene>
    <name evidence="12" type="primary">cysH</name>
    <name evidence="14" type="ORF">ACFSUL_15670</name>
</gene>
<dbReference type="NCBIfam" id="TIGR02055">
    <property type="entry name" value="APS_reductase"/>
    <property type="match status" value="1"/>
</dbReference>
<keyword evidence="4 12" id="KW-0408">Iron</keyword>
<dbReference type="PANTHER" id="PTHR46509:SF1">
    <property type="entry name" value="PHOSPHOADENOSINE PHOSPHOSULFATE REDUCTASE"/>
    <property type="match status" value="1"/>
</dbReference>
<evidence type="ECO:0000256" key="11">
    <source>
        <dbReference type="ARBA" id="ARBA00032041"/>
    </source>
</evidence>
<sequence length="238" mass="27848">MITYQSSDIEKNFLTDNETKGALDVLEWAYSSYKSEDIIYACSFGIEGIVLIDLISRVKQDASIFFLDTNVHFQETYDVIEKVKKRYPTLSIKLVEPKISLQEQEKQYGKELWKSDPNQCCHLRKVVPLQDILSTKEAWISGLRREQSPTRQNTNFVNRDHKFKNIKICPLIHWTWKDIWRYAHRKDLDYNVLHDKGYPSIGCSHCTVPAIKEDDFRSGRWQGQSKLECGLHEDVSGR</sequence>
<comment type="pathway">
    <text evidence="7 12">Sulfur metabolism; hydrogen sulfide biosynthesis; sulfite from sulfate.</text>
</comment>
<evidence type="ECO:0000313" key="15">
    <source>
        <dbReference type="Proteomes" id="UP001597506"/>
    </source>
</evidence>
<evidence type="ECO:0000259" key="13">
    <source>
        <dbReference type="Pfam" id="PF01507"/>
    </source>
</evidence>
<dbReference type="InterPro" id="IPR004511">
    <property type="entry name" value="PAPS/APS_Rdtase"/>
</dbReference>
<evidence type="ECO:0000313" key="14">
    <source>
        <dbReference type="EMBL" id="MFD2682178.1"/>
    </source>
</evidence>
<keyword evidence="5 12" id="KW-0411">Iron-sulfur</keyword>
<reference evidence="15" key="1">
    <citation type="journal article" date="2019" name="Int. J. Syst. Evol. Microbiol.">
        <title>The Global Catalogue of Microorganisms (GCM) 10K type strain sequencing project: providing services to taxonomists for standard genome sequencing and annotation.</title>
        <authorList>
            <consortium name="The Broad Institute Genomics Platform"/>
            <consortium name="The Broad Institute Genome Sequencing Center for Infectious Disease"/>
            <person name="Wu L."/>
            <person name="Ma J."/>
        </authorList>
    </citation>
    <scope>NUCLEOTIDE SEQUENCE [LARGE SCALE GENOMIC DNA]</scope>
    <source>
        <strain evidence="15">KCTC 3913</strain>
    </source>
</reference>
<feature type="binding site" evidence="12">
    <location>
        <position position="120"/>
    </location>
    <ligand>
        <name>[4Fe-4S] cluster</name>
        <dbReference type="ChEBI" id="CHEBI:49883"/>
    </ligand>
</feature>
<organism evidence="14 15">
    <name type="scientific">Bacillus seohaeanensis</name>
    <dbReference type="NCBI Taxonomy" id="284580"/>
    <lineage>
        <taxon>Bacteria</taxon>
        <taxon>Bacillati</taxon>
        <taxon>Bacillota</taxon>
        <taxon>Bacilli</taxon>
        <taxon>Bacillales</taxon>
        <taxon>Bacillaceae</taxon>
        <taxon>Bacillus</taxon>
    </lineage>
</organism>
<feature type="binding site" evidence="12">
    <location>
        <position position="121"/>
    </location>
    <ligand>
        <name>[4Fe-4S] cluster</name>
        <dbReference type="ChEBI" id="CHEBI:49883"/>
    </ligand>
</feature>
<comment type="similarity">
    <text evidence="1 12">Belongs to the PAPS reductase family. CysH subfamily.</text>
</comment>
<dbReference type="NCBIfam" id="NF002537">
    <property type="entry name" value="PRK02090.1"/>
    <property type="match status" value="1"/>
</dbReference>
<comment type="catalytic activity">
    <reaction evidence="12">
        <text>[thioredoxin]-disulfide + sulfite + AMP + 2 H(+) = adenosine 5'-phosphosulfate + [thioredoxin]-dithiol</text>
        <dbReference type="Rhea" id="RHEA:21976"/>
        <dbReference type="Rhea" id="RHEA-COMP:10698"/>
        <dbReference type="Rhea" id="RHEA-COMP:10700"/>
        <dbReference type="ChEBI" id="CHEBI:15378"/>
        <dbReference type="ChEBI" id="CHEBI:17359"/>
        <dbReference type="ChEBI" id="CHEBI:29950"/>
        <dbReference type="ChEBI" id="CHEBI:50058"/>
        <dbReference type="ChEBI" id="CHEBI:58243"/>
        <dbReference type="ChEBI" id="CHEBI:456215"/>
        <dbReference type="EC" id="1.8.4.10"/>
    </reaction>
</comment>
<dbReference type="RefSeq" id="WP_377936881.1">
    <property type="nucleotide sequence ID" value="NZ_JBHUMF010000031.1"/>
</dbReference>
<feature type="active site" description="Nucleophile; cysteine thiosulfonate intermediate" evidence="12">
    <location>
        <position position="229"/>
    </location>
</feature>
<dbReference type="EC" id="1.8.4.10" evidence="8 12"/>
<dbReference type="CDD" id="cd23945">
    <property type="entry name" value="PAPS_reductase"/>
    <property type="match status" value="1"/>
</dbReference>
<evidence type="ECO:0000256" key="8">
    <source>
        <dbReference type="ARBA" id="ARBA00024386"/>
    </source>
</evidence>
<evidence type="ECO:0000256" key="5">
    <source>
        <dbReference type="ARBA" id="ARBA00023014"/>
    </source>
</evidence>
<keyword evidence="15" id="KW-1185">Reference proteome</keyword>
<evidence type="ECO:0000256" key="12">
    <source>
        <dbReference type="HAMAP-Rule" id="MF_00063"/>
    </source>
</evidence>
<keyword evidence="2 12" id="KW-0963">Cytoplasm</keyword>
<name>A0ABW5RU25_9BACI</name>
<keyword evidence="3 12" id="KW-0560">Oxidoreductase</keyword>
<evidence type="ECO:0000256" key="7">
    <source>
        <dbReference type="ARBA" id="ARBA00024327"/>
    </source>
</evidence>
<comment type="subcellular location">
    <subcellularLocation>
        <location evidence="12">Cytoplasm</location>
    </subcellularLocation>
</comment>
<keyword evidence="12" id="KW-0479">Metal-binding</keyword>
<accession>A0ABW5RU25</accession>
<feature type="binding site" evidence="12">
    <location>
        <position position="206"/>
    </location>
    <ligand>
        <name>[4Fe-4S] cluster</name>
        <dbReference type="ChEBI" id="CHEBI:49883"/>
    </ligand>
</feature>
<evidence type="ECO:0000256" key="1">
    <source>
        <dbReference type="ARBA" id="ARBA00009732"/>
    </source>
</evidence>
<comment type="cofactor">
    <cofactor evidence="12">
        <name>[4Fe-4S] cluster</name>
        <dbReference type="ChEBI" id="CHEBI:49883"/>
    </cofactor>
    <text evidence="12">Binds 1 [4Fe-4S] cluster per subunit.</text>
</comment>
<dbReference type="NCBIfam" id="TIGR00434">
    <property type="entry name" value="cysH"/>
    <property type="match status" value="1"/>
</dbReference>
<evidence type="ECO:0000256" key="2">
    <source>
        <dbReference type="ARBA" id="ARBA00022490"/>
    </source>
</evidence>
<feature type="binding site" evidence="12">
    <location>
        <position position="203"/>
    </location>
    <ligand>
        <name>[4Fe-4S] cluster</name>
        <dbReference type="ChEBI" id="CHEBI:49883"/>
    </ligand>
</feature>
<feature type="domain" description="Phosphoadenosine phosphosulphate reductase" evidence="13">
    <location>
        <begin position="38"/>
        <end position="209"/>
    </location>
</feature>
<protein>
    <recommendedName>
        <fullName evidence="9 12">Adenosine 5'-phosphosulfate reductase</fullName>
        <shortName evidence="12">APS reductase</shortName>
        <ecNumber evidence="8 12">1.8.4.10</ecNumber>
    </recommendedName>
    <alternativeName>
        <fullName evidence="11 12">5'-adenylylsulfate reductase</fullName>
    </alternativeName>
    <alternativeName>
        <fullName evidence="10 12">Thioredoxin-dependent 5'-adenylylsulfate reductase</fullName>
    </alternativeName>
</protein>
<dbReference type="Pfam" id="PF01507">
    <property type="entry name" value="PAPS_reduct"/>
    <property type="match status" value="1"/>
</dbReference>
<comment type="function">
    <text evidence="6 12">Catalyzes the formation of sulfite from adenosine 5'-phosphosulfate (APS) using thioredoxin as an electron donor.</text>
</comment>
<dbReference type="GO" id="GO:0004604">
    <property type="term" value="F:phosphoadenylyl-sulfate reductase (thioredoxin) activity"/>
    <property type="evidence" value="ECO:0007669"/>
    <property type="project" value="UniProtKB-EC"/>
</dbReference>
<proteinExistence type="inferred from homology"/>
<evidence type="ECO:0000256" key="6">
    <source>
        <dbReference type="ARBA" id="ARBA00024298"/>
    </source>
</evidence>
<dbReference type="SUPFAM" id="SSF52402">
    <property type="entry name" value="Adenine nucleotide alpha hydrolases-like"/>
    <property type="match status" value="1"/>
</dbReference>
<dbReference type="InterPro" id="IPR014729">
    <property type="entry name" value="Rossmann-like_a/b/a_fold"/>
</dbReference>
<dbReference type="Gene3D" id="3.40.50.620">
    <property type="entry name" value="HUPs"/>
    <property type="match status" value="1"/>
</dbReference>
<dbReference type="InterPro" id="IPR011798">
    <property type="entry name" value="APS_reductase"/>
</dbReference>